<evidence type="ECO:0000256" key="7">
    <source>
        <dbReference type="RuleBase" id="RU363032"/>
    </source>
</evidence>
<keyword evidence="6 7" id="KW-0472">Membrane</keyword>
<dbReference type="CDD" id="cd06261">
    <property type="entry name" value="TM_PBP2"/>
    <property type="match status" value="1"/>
</dbReference>
<organism evidence="9 10">
    <name type="scientific">Paenibacillus etheri</name>
    <dbReference type="NCBI Taxonomy" id="1306852"/>
    <lineage>
        <taxon>Bacteria</taxon>
        <taxon>Bacillati</taxon>
        <taxon>Bacillota</taxon>
        <taxon>Bacilli</taxon>
        <taxon>Bacillales</taxon>
        <taxon>Paenibacillaceae</taxon>
        <taxon>Paenibacillus</taxon>
    </lineage>
</organism>
<feature type="transmembrane region" description="Helical" evidence="7">
    <location>
        <begin position="62"/>
        <end position="84"/>
    </location>
</feature>
<feature type="domain" description="ABC transmembrane type-1" evidence="8">
    <location>
        <begin position="58"/>
        <end position="238"/>
    </location>
</feature>
<dbReference type="Proteomes" id="UP000054709">
    <property type="component" value="Unassembled WGS sequence"/>
</dbReference>
<protein>
    <submittedName>
        <fullName evidence="9">ABC transporter permease</fullName>
    </submittedName>
</protein>
<keyword evidence="5 7" id="KW-1133">Transmembrane helix</keyword>
<gene>
    <name evidence="9" type="ORF">UQ64_04695</name>
</gene>
<evidence type="ECO:0000256" key="6">
    <source>
        <dbReference type="ARBA" id="ARBA00023136"/>
    </source>
</evidence>
<evidence type="ECO:0000256" key="3">
    <source>
        <dbReference type="ARBA" id="ARBA00022475"/>
    </source>
</evidence>
<dbReference type="Gene3D" id="1.10.3720.10">
    <property type="entry name" value="MetI-like"/>
    <property type="match status" value="1"/>
</dbReference>
<feature type="transmembrane region" description="Helical" evidence="7">
    <location>
        <begin position="220"/>
        <end position="241"/>
    </location>
</feature>
<dbReference type="PANTHER" id="PTHR30151">
    <property type="entry name" value="ALKANE SULFONATE ABC TRANSPORTER-RELATED, MEMBRANE SUBUNIT"/>
    <property type="match status" value="1"/>
</dbReference>
<keyword evidence="2 7" id="KW-0813">Transport</keyword>
<keyword evidence="3" id="KW-1003">Cell membrane</keyword>
<keyword evidence="10" id="KW-1185">Reference proteome</keyword>
<dbReference type="GO" id="GO:0005886">
    <property type="term" value="C:plasma membrane"/>
    <property type="evidence" value="ECO:0007669"/>
    <property type="project" value="UniProtKB-SubCell"/>
</dbReference>
<dbReference type="OrthoDB" id="9804353at2"/>
<feature type="transmembrane region" description="Helical" evidence="7">
    <location>
        <begin position="124"/>
        <end position="143"/>
    </location>
</feature>
<feature type="transmembrane region" description="Helical" evidence="7">
    <location>
        <begin position="12"/>
        <end position="31"/>
    </location>
</feature>
<keyword evidence="4 7" id="KW-0812">Transmembrane</keyword>
<reference evidence="9 10" key="1">
    <citation type="journal article" date="2015" name="Int. Biodeterior. Biodegradation">
        <title>Physiological and genetic screening methods for the isolation of methyl tert-butyl ether-degrading bacteria for bioremediation purposes.</title>
        <authorList>
            <person name="Guisado I.M."/>
            <person name="Purswani J."/>
            <person name="Gonzalez Lopez J."/>
            <person name="Pozo C."/>
        </authorList>
    </citation>
    <scope>NUCLEOTIDE SEQUENCE [LARGE SCALE GENOMIC DNA]</scope>
    <source>
        <strain evidence="9 10">SH7</strain>
    </source>
</reference>
<sequence>MVRKNRIHHIIRLLFVFFCMNVVWYIAYLLMNHSILPSPFAVYNAMFHLGGQEIVLNVGYSLFRIFAGVVLALIIGLLIGLLMGRSLTWNKLLDPVVYLTYPVPKIALLPVVMLFFGLGETSKILMIMLILLFQIIISVRDGVKAIPENTYDVLTSIGASTVQKFWHVTLPGALSVILSTIRISLGTAISVLFFTEIYGTEHGMGFFIMDAWLRLDYPEMYAGIMLFSLVGFVLFLLVDFLDYKFMKWRGVQR</sequence>
<evidence type="ECO:0000256" key="2">
    <source>
        <dbReference type="ARBA" id="ARBA00022448"/>
    </source>
</evidence>
<proteinExistence type="inferred from homology"/>
<dbReference type="AlphaFoldDB" id="A0A0W1B4Y0"/>
<dbReference type="PANTHER" id="PTHR30151:SF20">
    <property type="entry name" value="ABC TRANSPORTER PERMEASE PROTEIN HI_0355-RELATED"/>
    <property type="match status" value="1"/>
</dbReference>
<evidence type="ECO:0000256" key="4">
    <source>
        <dbReference type="ARBA" id="ARBA00022692"/>
    </source>
</evidence>
<comment type="similarity">
    <text evidence="7">Belongs to the binding-protein-dependent transport system permease family.</text>
</comment>
<dbReference type="InterPro" id="IPR035906">
    <property type="entry name" value="MetI-like_sf"/>
</dbReference>
<comment type="caution">
    <text evidence="9">The sequence shown here is derived from an EMBL/GenBank/DDBJ whole genome shotgun (WGS) entry which is preliminary data.</text>
</comment>
<dbReference type="Pfam" id="PF00528">
    <property type="entry name" value="BPD_transp_1"/>
    <property type="match status" value="1"/>
</dbReference>
<evidence type="ECO:0000256" key="1">
    <source>
        <dbReference type="ARBA" id="ARBA00004651"/>
    </source>
</evidence>
<feature type="transmembrane region" description="Helical" evidence="7">
    <location>
        <begin position="173"/>
        <end position="200"/>
    </location>
</feature>
<feature type="transmembrane region" description="Helical" evidence="7">
    <location>
        <begin position="96"/>
        <end position="118"/>
    </location>
</feature>
<dbReference type="InterPro" id="IPR000515">
    <property type="entry name" value="MetI-like"/>
</dbReference>
<evidence type="ECO:0000259" key="8">
    <source>
        <dbReference type="PROSITE" id="PS50928"/>
    </source>
</evidence>
<evidence type="ECO:0000256" key="5">
    <source>
        <dbReference type="ARBA" id="ARBA00022989"/>
    </source>
</evidence>
<accession>A0A0W1B4Y0</accession>
<evidence type="ECO:0000313" key="10">
    <source>
        <dbReference type="Proteomes" id="UP000054709"/>
    </source>
</evidence>
<dbReference type="EMBL" id="LCZJ02000012">
    <property type="protein sequence ID" value="KTD88616.1"/>
    <property type="molecule type" value="Genomic_DNA"/>
</dbReference>
<name>A0A0W1B4Y0_9BACL</name>
<dbReference type="GO" id="GO:0055085">
    <property type="term" value="P:transmembrane transport"/>
    <property type="evidence" value="ECO:0007669"/>
    <property type="project" value="InterPro"/>
</dbReference>
<evidence type="ECO:0000313" key="9">
    <source>
        <dbReference type="EMBL" id="KTD88616.1"/>
    </source>
</evidence>
<comment type="subcellular location">
    <subcellularLocation>
        <location evidence="1 7">Cell membrane</location>
        <topology evidence="1 7">Multi-pass membrane protein</topology>
    </subcellularLocation>
</comment>
<dbReference type="SUPFAM" id="SSF161098">
    <property type="entry name" value="MetI-like"/>
    <property type="match status" value="1"/>
</dbReference>
<dbReference type="PROSITE" id="PS50928">
    <property type="entry name" value="ABC_TM1"/>
    <property type="match status" value="1"/>
</dbReference>